<name>A0A9P7YDK8_9HELO</name>
<dbReference type="InterPro" id="IPR051553">
    <property type="entry name" value="Ran_GTPase-activating"/>
</dbReference>
<dbReference type="InterPro" id="IPR000408">
    <property type="entry name" value="Reg_chr_condens"/>
</dbReference>
<keyword evidence="2" id="KW-0677">Repeat</keyword>
<dbReference type="SUPFAM" id="SSF50985">
    <property type="entry name" value="RCC1/BLIP-II"/>
    <property type="match status" value="1"/>
</dbReference>
<evidence type="ECO:0000256" key="4">
    <source>
        <dbReference type="SAM" id="MobiDB-lite"/>
    </source>
</evidence>
<feature type="repeat" description="RCC1" evidence="3">
    <location>
        <begin position="368"/>
        <end position="424"/>
    </location>
</feature>
<evidence type="ECO:0000256" key="2">
    <source>
        <dbReference type="ARBA" id="ARBA00022737"/>
    </source>
</evidence>
<evidence type="ECO:0000313" key="6">
    <source>
        <dbReference type="EMBL" id="KAG9231257.1"/>
    </source>
</evidence>
<dbReference type="PROSITE" id="PS00625">
    <property type="entry name" value="RCC1_1"/>
    <property type="match status" value="1"/>
</dbReference>
<accession>A0A9P7YDK8</accession>
<feature type="region of interest" description="Disordered" evidence="4">
    <location>
        <begin position="50"/>
        <end position="98"/>
    </location>
</feature>
<dbReference type="PROSITE" id="PS50012">
    <property type="entry name" value="RCC1_3"/>
    <property type="match status" value="4"/>
</dbReference>
<gene>
    <name evidence="6" type="ORF">BJ875DRAFT_470061</name>
</gene>
<dbReference type="PROSITE" id="PS00626">
    <property type="entry name" value="RCC1_2"/>
    <property type="match status" value="1"/>
</dbReference>
<dbReference type="InterPro" id="IPR058923">
    <property type="entry name" value="RCC1-like_dom"/>
</dbReference>
<dbReference type="EMBL" id="MU251615">
    <property type="protein sequence ID" value="KAG9231257.1"/>
    <property type="molecule type" value="Genomic_DNA"/>
</dbReference>
<feature type="repeat" description="RCC1" evidence="3">
    <location>
        <begin position="250"/>
        <end position="314"/>
    </location>
</feature>
<dbReference type="GO" id="GO:0005085">
    <property type="term" value="F:guanyl-nucleotide exchange factor activity"/>
    <property type="evidence" value="ECO:0007669"/>
    <property type="project" value="TreeGrafter"/>
</dbReference>
<dbReference type="Pfam" id="PF25390">
    <property type="entry name" value="WD40_RLD"/>
    <property type="match status" value="1"/>
</dbReference>
<feature type="region of interest" description="Disordered" evidence="4">
    <location>
        <begin position="184"/>
        <end position="223"/>
    </location>
</feature>
<evidence type="ECO:0000259" key="5">
    <source>
        <dbReference type="Pfam" id="PF25390"/>
    </source>
</evidence>
<evidence type="ECO:0000256" key="1">
    <source>
        <dbReference type="ARBA" id="ARBA00022658"/>
    </source>
</evidence>
<dbReference type="PANTHER" id="PTHR45982">
    <property type="entry name" value="REGULATOR OF CHROMOSOME CONDENSATION"/>
    <property type="match status" value="1"/>
</dbReference>
<dbReference type="Gene3D" id="2.130.10.30">
    <property type="entry name" value="Regulator of chromosome condensation 1/beta-lactamase-inhibitor protein II"/>
    <property type="match status" value="1"/>
</dbReference>
<organism evidence="6 7">
    <name type="scientific">Amylocarpus encephaloides</name>
    <dbReference type="NCBI Taxonomy" id="45428"/>
    <lineage>
        <taxon>Eukaryota</taxon>
        <taxon>Fungi</taxon>
        <taxon>Dikarya</taxon>
        <taxon>Ascomycota</taxon>
        <taxon>Pezizomycotina</taxon>
        <taxon>Leotiomycetes</taxon>
        <taxon>Helotiales</taxon>
        <taxon>Helotiales incertae sedis</taxon>
        <taxon>Amylocarpus</taxon>
    </lineage>
</organism>
<keyword evidence="7" id="KW-1185">Reference proteome</keyword>
<dbReference type="AlphaFoldDB" id="A0A9P7YDK8"/>
<comment type="caution">
    <text evidence="6">The sequence shown here is derived from an EMBL/GenBank/DDBJ whole genome shotgun (WGS) entry which is preliminary data.</text>
</comment>
<keyword evidence="1" id="KW-0344">Guanine-nucleotide releasing factor</keyword>
<feature type="compositionally biased region" description="Acidic residues" evidence="4">
    <location>
        <begin position="192"/>
        <end position="210"/>
    </location>
</feature>
<dbReference type="Proteomes" id="UP000824998">
    <property type="component" value="Unassembled WGS sequence"/>
</dbReference>
<dbReference type="InterPro" id="IPR009091">
    <property type="entry name" value="RCC1/BLIP-II"/>
</dbReference>
<dbReference type="PANTHER" id="PTHR45982:SF1">
    <property type="entry name" value="REGULATOR OF CHROMOSOME CONDENSATION"/>
    <property type="match status" value="1"/>
</dbReference>
<feature type="repeat" description="RCC1" evidence="3">
    <location>
        <begin position="105"/>
        <end position="165"/>
    </location>
</feature>
<feature type="region of interest" description="Disordered" evidence="4">
    <location>
        <begin position="1"/>
        <end position="31"/>
    </location>
</feature>
<dbReference type="PRINTS" id="PR00633">
    <property type="entry name" value="RCCNDNSATION"/>
</dbReference>
<protein>
    <submittedName>
        <fullName evidence="6">Regulator of chromosome condensation 1/beta-lactamase-inhibitor protein II</fullName>
    </submittedName>
</protein>
<reference evidence="6" key="1">
    <citation type="journal article" date="2021" name="IMA Fungus">
        <title>Genomic characterization of three marine fungi, including Emericellopsis atlantica sp. nov. with signatures of a generalist lifestyle and marine biomass degradation.</title>
        <authorList>
            <person name="Hagestad O.C."/>
            <person name="Hou L."/>
            <person name="Andersen J.H."/>
            <person name="Hansen E.H."/>
            <person name="Altermark B."/>
            <person name="Li C."/>
            <person name="Kuhnert E."/>
            <person name="Cox R.J."/>
            <person name="Crous P.W."/>
            <person name="Spatafora J.W."/>
            <person name="Lail K."/>
            <person name="Amirebrahimi M."/>
            <person name="Lipzen A."/>
            <person name="Pangilinan J."/>
            <person name="Andreopoulos W."/>
            <person name="Hayes R.D."/>
            <person name="Ng V."/>
            <person name="Grigoriev I.V."/>
            <person name="Jackson S.A."/>
            <person name="Sutton T.D.S."/>
            <person name="Dobson A.D.W."/>
            <person name="Rama T."/>
        </authorList>
    </citation>
    <scope>NUCLEOTIDE SEQUENCE</scope>
    <source>
        <strain evidence="6">TRa018bII</strain>
    </source>
</reference>
<evidence type="ECO:0000256" key="3">
    <source>
        <dbReference type="PROSITE-ProRule" id="PRU00235"/>
    </source>
</evidence>
<feature type="domain" description="RCC1-like" evidence="5">
    <location>
        <begin position="107"/>
        <end position="538"/>
    </location>
</feature>
<dbReference type="OrthoDB" id="61110at2759"/>
<proteinExistence type="predicted"/>
<feature type="repeat" description="RCC1" evidence="3">
    <location>
        <begin position="315"/>
        <end position="367"/>
    </location>
</feature>
<dbReference type="GO" id="GO:0005737">
    <property type="term" value="C:cytoplasm"/>
    <property type="evidence" value="ECO:0007669"/>
    <property type="project" value="TreeGrafter"/>
</dbReference>
<sequence>MPRKSQTGRASRFTRGSGVQKPTLTASSKPRVIKEAVGARKKVARAVAEPAKALNNASGNPLKAPSKPVANMTKKRTVPVDEETARPAKRSRPETPLNLSPTQKLDIYVFGQGGNGELGLGAKKVNNKSIKEILYPRLNTFLDASSVGVVQLAVGGMHCIALTHDQKLLTWGVNDGCALGRDTSWEAPTVEVDADSSDNDSEDDEDDDDSGMNPVESTPTALPAESFGSGVVFVQVVATNSASFALTENGNVWGWGSFRDSNGEFGFFKEDAMKPNKVGMNKTVHQKQPSLIPNLNKIKTLSAGGDHVLALDHSGKVWAWGVGEQSQLGFHIPHRLRYDYLIPSPVNLPKITTIAAGAYHSFAIDIKGRVWAWGLNNFGQAGVSNGAGEENALIRRPTIVKSLSAYAMKSIQGGTHHSIACATDGSTLVWGRCDDSQIGVEMGSLPNDDILFDSRGKPRILTKPAIVPGLHSTTVAAGIDNCIAVTTGGQAYSWGFSSGYRTGQGTENSVEKAKVIENSAVRGKPLSFGGCGGQFSVLAGPASS</sequence>
<evidence type="ECO:0000313" key="7">
    <source>
        <dbReference type="Proteomes" id="UP000824998"/>
    </source>
</evidence>